<keyword evidence="2" id="KW-0472">Membrane</keyword>
<reference evidence="3 4" key="1">
    <citation type="submission" date="2019-03" db="EMBL/GenBank/DDBJ databases">
        <title>Genomic Encyclopedia of Type Strains, Phase IV (KMG-IV): sequencing the most valuable type-strain genomes for metagenomic binning, comparative biology and taxonomic classification.</title>
        <authorList>
            <person name="Goeker M."/>
        </authorList>
    </citation>
    <scope>NUCLEOTIDE SEQUENCE [LARGE SCALE GENOMIC DNA]</scope>
    <source>
        <strain evidence="3 4">DSM 25287</strain>
    </source>
</reference>
<dbReference type="OrthoDB" id="7066079at2"/>
<proteinExistence type="predicted"/>
<keyword evidence="2" id="KW-0812">Transmembrane</keyword>
<feature type="compositionally biased region" description="Basic and acidic residues" evidence="1">
    <location>
        <begin position="64"/>
        <end position="76"/>
    </location>
</feature>
<evidence type="ECO:0000256" key="2">
    <source>
        <dbReference type="SAM" id="Phobius"/>
    </source>
</evidence>
<feature type="transmembrane region" description="Helical" evidence="2">
    <location>
        <begin position="16"/>
        <end position="35"/>
    </location>
</feature>
<evidence type="ECO:0000256" key="1">
    <source>
        <dbReference type="SAM" id="MobiDB-lite"/>
    </source>
</evidence>
<sequence length="76" mass="8895">MFDWFQWFTRLDNSKMLSLVLFLSAFCGILVYVFGNRRRGQRLESYKNIPFLDDTPPPPGAEAKPSKVKDNEQHDD</sequence>
<gene>
    <name evidence="3" type="ORF">EV699_10539</name>
</gene>
<organism evidence="3 4">
    <name type="scientific">Plasticicumulans lactativorans</name>
    <dbReference type="NCBI Taxonomy" id="1133106"/>
    <lineage>
        <taxon>Bacteria</taxon>
        <taxon>Pseudomonadati</taxon>
        <taxon>Pseudomonadota</taxon>
        <taxon>Gammaproteobacteria</taxon>
        <taxon>Candidatus Competibacteraceae</taxon>
        <taxon>Plasticicumulans</taxon>
    </lineage>
</organism>
<accession>A0A4R2LA19</accession>
<dbReference type="Pfam" id="PF05545">
    <property type="entry name" value="FixQ"/>
    <property type="match status" value="1"/>
</dbReference>
<dbReference type="RefSeq" id="WP_132539523.1">
    <property type="nucleotide sequence ID" value="NZ_SLWY01000005.1"/>
</dbReference>
<evidence type="ECO:0000313" key="3">
    <source>
        <dbReference type="EMBL" id="TCO82257.1"/>
    </source>
</evidence>
<keyword evidence="2" id="KW-1133">Transmembrane helix</keyword>
<comment type="caution">
    <text evidence="3">The sequence shown here is derived from an EMBL/GenBank/DDBJ whole genome shotgun (WGS) entry which is preliminary data.</text>
</comment>
<evidence type="ECO:0000313" key="4">
    <source>
        <dbReference type="Proteomes" id="UP000295765"/>
    </source>
</evidence>
<keyword evidence="4" id="KW-1185">Reference proteome</keyword>
<feature type="region of interest" description="Disordered" evidence="1">
    <location>
        <begin position="48"/>
        <end position="76"/>
    </location>
</feature>
<dbReference type="EMBL" id="SLWY01000005">
    <property type="protein sequence ID" value="TCO82257.1"/>
    <property type="molecule type" value="Genomic_DNA"/>
</dbReference>
<dbReference type="AlphaFoldDB" id="A0A4R2LA19"/>
<dbReference type="InterPro" id="IPR008621">
    <property type="entry name" value="Cbb3-typ_cyt_oxidase_comp"/>
</dbReference>
<name>A0A4R2LA19_9GAMM</name>
<protein>
    <submittedName>
        <fullName evidence="3">Cbb3-type cytochrome oxidase component FixQ</fullName>
    </submittedName>
</protein>
<dbReference type="Proteomes" id="UP000295765">
    <property type="component" value="Unassembled WGS sequence"/>
</dbReference>